<dbReference type="InterPro" id="IPR017850">
    <property type="entry name" value="Alkaline_phosphatase_core_sf"/>
</dbReference>
<feature type="transmembrane region" description="Helical" evidence="6">
    <location>
        <begin position="69"/>
        <end position="89"/>
    </location>
</feature>
<keyword evidence="2" id="KW-1003">Cell membrane</keyword>
<feature type="transmembrane region" description="Helical" evidence="6">
    <location>
        <begin position="20"/>
        <end position="39"/>
    </location>
</feature>
<dbReference type="InterPro" id="IPR000917">
    <property type="entry name" value="Sulfatase_N"/>
</dbReference>
<feature type="domain" description="Sulfatase N-terminal" evidence="7">
    <location>
        <begin position="296"/>
        <end position="387"/>
    </location>
</feature>
<comment type="subcellular location">
    <subcellularLocation>
        <location evidence="1">Cell membrane</location>
        <topology evidence="1">Multi-pass membrane protein</topology>
    </subcellularLocation>
</comment>
<dbReference type="PATRIC" id="fig|1073362.3.peg.2316"/>
<evidence type="ECO:0000256" key="6">
    <source>
        <dbReference type="SAM" id="Phobius"/>
    </source>
</evidence>
<evidence type="ECO:0000256" key="4">
    <source>
        <dbReference type="ARBA" id="ARBA00022989"/>
    </source>
</evidence>
<keyword evidence="4 6" id="KW-1133">Transmembrane helix</keyword>
<dbReference type="PANTHER" id="PTHR47371">
    <property type="entry name" value="LIPOTEICHOIC ACID SYNTHASE"/>
    <property type="match status" value="1"/>
</dbReference>
<dbReference type="RefSeq" id="WP_023887981.1">
    <property type="nucleotide sequence ID" value="NZ_KI635566.1"/>
</dbReference>
<dbReference type="Proteomes" id="UP000018554">
    <property type="component" value="Unassembled WGS sequence"/>
</dbReference>
<sequence length="470" mass="53865">MKFSFNQQISLPKISSRQMLCSFLLLLLPNIAFLLLAWFTKTARPLVNIDYFLSAILLSTSIRPVKWAGILLFWWALIMDSLMFVMQLFPFMDFDGALQLFPFILSAPWLYKVLSLVLILYMICMPIFLEYLGKKTNCFHTLLLGIPIVVTGYFTGHLQYYERELQANLFGRNNFYYAKSQFELYQSTQDFDFLLERGVDPVFSPLKFDQASRHLLQPYSRKILFIVNESWGQPKNPALQEAVLGGLLAQKDRFEFWESGHFRFVGATVQGEIRELCSLSVDGFALKRTPASQFAGCLPNKLKQQGYTTMALHGASSALYDRSSWWPEAGFNQITTAEYLIGQPTCMAFNGVCDSALFDNVSQAFATHDKLFFYWMTLTSHADYPEQDLFNHRLQCEQYGLPKETMLCGSFSLQTQFFDGLAELIKQPEMRGVEVIVVGDHSPPVMNLGESFKYLTEGGEVAWIHFKVKE</sequence>
<name>V7I999_EIKCO</name>
<proteinExistence type="predicted"/>
<gene>
    <name evidence="8" type="ORF">HMPREF1177_02040</name>
</gene>
<dbReference type="PANTHER" id="PTHR47371:SF3">
    <property type="entry name" value="PHOSPHOGLYCEROL TRANSFERASE I"/>
    <property type="match status" value="1"/>
</dbReference>
<dbReference type="Pfam" id="PF00884">
    <property type="entry name" value="Sulfatase"/>
    <property type="match status" value="1"/>
</dbReference>
<evidence type="ECO:0000256" key="5">
    <source>
        <dbReference type="ARBA" id="ARBA00023136"/>
    </source>
</evidence>
<organism evidence="8 9">
    <name type="scientific">Eikenella corrodens CC92I</name>
    <dbReference type="NCBI Taxonomy" id="1073362"/>
    <lineage>
        <taxon>Bacteria</taxon>
        <taxon>Pseudomonadati</taxon>
        <taxon>Pseudomonadota</taxon>
        <taxon>Betaproteobacteria</taxon>
        <taxon>Neisseriales</taxon>
        <taxon>Neisseriaceae</taxon>
        <taxon>Eikenella</taxon>
    </lineage>
</organism>
<reference evidence="8 9" key="1">
    <citation type="submission" date="2013-11" db="EMBL/GenBank/DDBJ databases">
        <title>The Genome Sequence of Eikenella corrodens CC92I.</title>
        <authorList>
            <consortium name="The Broad Institute Genomics Platform"/>
            <person name="Earl A."/>
            <person name="Allen-Vercoe E."/>
            <person name="Daigneault M."/>
            <person name="Young S.K."/>
            <person name="Zeng Q."/>
            <person name="Gargeya S."/>
            <person name="Fitzgerald M."/>
            <person name="Abouelleil A."/>
            <person name="Alvarado L."/>
            <person name="Chapman S.B."/>
            <person name="Gainer-Dewar J."/>
            <person name="Goldberg J."/>
            <person name="Griggs A."/>
            <person name="Gujja S."/>
            <person name="Hansen M."/>
            <person name="Howarth C."/>
            <person name="Imamovic A."/>
            <person name="Ireland A."/>
            <person name="Larimer J."/>
            <person name="McCowan C."/>
            <person name="Murphy C."/>
            <person name="Pearson M."/>
            <person name="Poon T.W."/>
            <person name="Priest M."/>
            <person name="Roberts A."/>
            <person name="Saif S."/>
            <person name="Shea T."/>
            <person name="Sykes S."/>
            <person name="Wortman J."/>
            <person name="Nusbaum C."/>
            <person name="Birren B."/>
        </authorList>
    </citation>
    <scope>NUCLEOTIDE SEQUENCE [LARGE SCALE GENOMIC DNA]</scope>
    <source>
        <strain evidence="8 9">CC92I</strain>
    </source>
</reference>
<dbReference type="SUPFAM" id="SSF53649">
    <property type="entry name" value="Alkaline phosphatase-like"/>
    <property type="match status" value="1"/>
</dbReference>
<evidence type="ECO:0000256" key="1">
    <source>
        <dbReference type="ARBA" id="ARBA00004651"/>
    </source>
</evidence>
<evidence type="ECO:0000256" key="2">
    <source>
        <dbReference type="ARBA" id="ARBA00022475"/>
    </source>
</evidence>
<keyword evidence="9" id="KW-1185">Reference proteome</keyword>
<feature type="transmembrane region" description="Helical" evidence="6">
    <location>
        <begin position="109"/>
        <end position="129"/>
    </location>
</feature>
<evidence type="ECO:0000313" key="9">
    <source>
        <dbReference type="Proteomes" id="UP000018554"/>
    </source>
</evidence>
<keyword evidence="3 6" id="KW-0812">Transmembrane</keyword>
<evidence type="ECO:0000259" key="7">
    <source>
        <dbReference type="Pfam" id="PF00884"/>
    </source>
</evidence>
<dbReference type="EMBL" id="AZGQ01000013">
    <property type="protein sequence ID" value="ETA82775.1"/>
    <property type="molecule type" value="Genomic_DNA"/>
</dbReference>
<protein>
    <recommendedName>
        <fullName evidence="7">Sulfatase N-terminal domain-containing protein</fullName>
    </recommendedName>
</protein>
<accession>V7I999</accession>
<dbReference type="AlphaFoldDB" id="V7I999"/>
<dbReference type="HOGENOM" id="CLU_571984_0_0_4"/>
<feature type="transmembrane region" description="Helical" evidence="6">
    <location>
        <begin position="141"/>
        <end position="161"/>
    </location>
</feature>
<evidence type="ECO:0000313" key="8">
    <source>
        <dbReference type="EMBL" id="ETA82775.1"/>
    </source>
</evidence>
<dbReference type="GO" id="GO:0005886">
    <property type="term" value="C:plasma membrane"/>
    <property type="evidence" value="ECO:0007669"/>
    <property type="project" value="UniProtKB-SubCell"/>
</dbReference>
<dbReference type="Gene3D" id="3.40.720.10">
    <property type="entry name" value="Alkaline Phosphatase, subunit A"/>
    <property type="match status" value="1"/>
</dbReference>
<comment type="caution">
    <text evidence="8">The sequence shown here is derived from an EMBL/GenBank/DDBJ whole genome shotgun (WGS) entry which is preliminary data.</text>
</comment>
<dbReference type="InterPro" id="IPR050448">
    <property type="entry name" value="OpgB/LTA_synthase_biosynth"/>
</dbReference>
<evidence type="ECO:0000256" key="3">
    <source>
        <dbReference type="ARBA" id="ARBA00022692"/>
    </source>
</evidence>
<keyword evidence="5 6" id="KW-0472">Membrane</keyword>